<evidence type="ECO:0000313" key="2">
    <source>
        <dbReference type="EMBL" id="CAF1537226.1"/>
    </source>
</evidence>
<reference evidence="2" key="1">
    <citation type="submission" date="2021-02" db="EMBL/GenBank/DDBJ databases">
        <authorList>
            <person name="Nowell W R."/>
        </authorList>
    </citation>
    <scope>NUCLEOTIDE SEQUENCE</scope>
</reference>
<organism evidence="2 5">
    <name type="scientific">Didymodactylos carnosus</name>
    <dbReference type="NCBI Taxonomy" id="1234261"/>
    <lineage>
        <taxon>Eukaryota</taxon>
        <taxon>Metazoa</taxon>
        <taxon>Spiralia</taxon>
        <taxon>Gnathifera</taxon>
        <taxon>Rotifera</taxon>
        <taxon>Eurotatoria</taxon>
        <taxon>Bdelloidea</taxon>
        <taxon>Philodinida</taxon>
        <taxon>Philodinidae</taxon>
        <taxon>Didymodactylos</taxon>
    </lineage>
</organism>
<dbReference type="AlphaFoldDB" id="A0A815VVX3"/>
<dbReference type="Proteomes" id="UP000681722">
    <property type="component" value="Unassembled WGS sequence"/>
</dbReference>
<dbReference type="EMBL" id="CAJNOK010010945">
    <property type="protein sequence ID" value="CAF1128585.1"/>
    <property type="molecule type" value="Genomic_DNA"/>
</dbReference>
<proteinExistence type="predicted"/>
<evidence type="ECO:0000313" key="5">
    <source>
        <dbReference type="Proteomes" id="UP000663829"/>
    </source>
</evidence>
<dbReference type="Proteomes" id="UP000663829">
    <property type="component" value="Unassembled WGS sequence"/>
</dbReference>
<dbReference type="EMBL" id="CAJOBC010091051">
    <property type="protein sequence ID" value="CAF4397169.1"/>
    <property type="molecule type" value="Genomic_DNA"/>
</dbReference>
<dbReference type="EMBL" id="CAJNOQ010025436">
    <property type="protein sequence ID" value="CAF1537226.1"/>
    <property type="molecule type" value="Genomic_DNA"/>
</dbReference>
<comment type="caution">
    <text evidence="2">The sequence shown here is derived from an EMBL/GenBank/DDBJ whole genome shotgun (WGS) entry which is preliminary data.</text>
</comment>
<dbReference type="EMBL" id="CAJOBA010020670">
    <property type="protein sequence ID" value="CAF3909443.1"/>
    <property type="molecule type" value="Genomic_DNA"/>
</dbReference>
<gene>
    <name evidence="2" type="ORF">GPM918_LOCUS38409</name>
    <name evidence="1" type="ORF">OVA965_LOCUS20537</name>
    <name evidence="4" type="ORF">SRO942_LOCUS39233</name>
    <name evidence="3" type="ORF">TMI583_LOCUS20958</name>
</gene>
<sequence length="349" mass="40634">MASKNELLKSIYAVLNILHCSWDIEMKYVQMLFLKTLLIFLQIHLDNIESIKVCWQLYIEVFPDEKTSADKFIASLVKESMELLESSNTNNYYLAATRTYLATILQLFCMQDSRVDWIKVKHLYHLSSDIAKEMRENGHMILAGQVYKELLSVAISTADGIEDDTFIAGVGTNEAVTWYAAIKDTKNHFQLLLKFGSIERLHRHIEVLFQMTVRCCDLCGFAEYMNYLCNEKRHNIVINEENTLLKNEMFKLYKNKIHELQNSYGKYDLLTVDVHVQHMIKKYAKVTLVTMPYICYIFAQCFIAKGDTENAQIMEKEMNSLLETMMSDLVVQNTVELAEYLHNDIENVF</sequence>
<evidence type="ECO:0000313" key="4">
    <source>
        <dbReference type="EMBL" id="CAF4397169.1"/>
    </source>
</evidence>
<name>A0A815VVX3_9BILA</name>
<evidence type="ECO:0000313" key="1">
    <source>
        <dbReference type="EMBL" id="CAF1128585.1"/>
    </source>
</evidence>
<keyword evidence="5" id="KW-1185">Reference proteome</keyword>
<dbReference type="Proteomes" id="UP000677228">
    <property type="component" value="Unassembled WGS sequence"/>
</dbReference>
<dbReference type="Proteomes" id="UP000682733">
    <property type="component" value="Unassembled WGS sequence"/>
</dbReference>
<accession>A0A815VVX3</accession>
<protein>
    <submittedName>
        <fullName evidence="2">Uncharacterized protein</fullName>
    </submittedName>
</protein>
<evidence type="ECO:0000313" key="3">
    <source>
        <dbReference type="EMBL" id="CAF3909443.1"/>
    </source>
</evidence>